<dbReference type="EMBL" id="CAJNOK010009699">
    <property type="protein sequence ID" value="CAF1096303.1"/>
    <property type="molecule type" value="Genomic_DNA"/>
</dbReference>
<dbReference type="CDD" id="cd04458">
    <property type="entry name" value="CSP_CDS"/>
    <property type="match status" value="1"/>
</dbReference>
<reference evidence="4" key="1">
    <citation type="submission" date="2021-02" db="EMBL/GenBank/DDBJ databases">
        <authorList>
            <person name="Nowell W R."/>
        </authorList>
    </citation>
    <scope>NUCLEOTIDE SEQUENCE</scope>
</reference>
<dbReference type="SUPFAM" id="SSF50249">
    <property type="entry name" value="Nucleic acid-binding proteins"/>
    <property type="match status" value="1"/>
</dbReference>
<evidence type="ECO:0000313" key="4">
    <source>
        <dbReference type="EMBL" id="CAF1129190.1"/>
    </source>
</evidence>
<dbReference type="InterPro" id="IPR012340">
    <property type="entry name" value="NA-bd_OB-fold"/>
</dbReference>
<accession>A0A814R7A9</accession>
<dbReference type="Proteomes" id="UP000677228">
    <property type="component" value="Unassembled WGS sequence"/>
</dbReference>
<dbReference type="PROSITE" id="PS00352">
    <property type="entry name" value="CSD_1"/>
    <property type="match status" value="1"/>
</dbReference>
<dbReference type="EMBL" id="CAJOBA010009718">
    <property type="protein sequence ID" value="CAF3857782.1"/>
    <property type="molecule type" value="Genomic_DNA"/>
</dbReference>
<dbReference type="PROSITE" id="PS51857">
    <property type="entry name" value="CSD_2"/>
    <property type="match status" value="1"/>
</dbReference>
<comment type="caution">
    <text evidence="4">The sequence shown here is derived from an EMBL/GenBank/DDBJ whole genome shotgun (WGS) entry which is preliminary data.</text>
</comment>
<dbReference type="InterPro" id="IPR011129">
    <property type="entry name" value="CSD"/>
</dbReference>
<dbReference type="Proteomes" id="UP000682733">
    <property type="component" value="Unassembled WGS sequence"/>
</dbReference>
<dbReference type="PANTHER" id="PTHR11544">
    <property type="entry name" value="COLD SHOCK DOMAIN CONTAINING PROTEINS"/>
    <property type="match status" value="1"/>
</dbReference>
<dbReference type="Proteomes" id="UP000681722">
    <property type="component" value="Unassembled WGS sequence"/>
</dbReference>
<evidence type="ECO:0000256" key="1">
    <source>
        <dbReference type="SAM" id="MobiDB-lite"/>
    </source>
</evidence>
<dbReference type="InterPro" id="IPR002059">
    <property type="entry name" value="CSP_DNA-bd"/>
</dbReference>
<evidence type="ECO:0000313" key="3">
    <source>
        <dbReference type="EMBL" id="CAF1096303.1"/>
    </source>
</evidence>
<feature type="region of interest" description="Disordered" evidence="1">
    <location>
        <begin position="1"/>
        <end position="26"/>
    </location>
</feature>
<dbReference type="Proteomes" id="UP000663829">
    <property type="component" value="Unassembled WGS sequence"/>
</dbReference>
<name>A0A814R7A9_9BILA</name>
<dbReference type="SMART" id="SM00357">
    <property type="entry name" value="CSP"/>
    <property type="match status" value="1"/>
</dbReference>
<evidence type="ECO:0000313" key="7">
    <source>
        <dbReference type="Proteomes" id="UP000663829"/>
    </source>
</evidence>
<dbReference type="GO" id="GO:0003676">
    <property type="term" value="F:nucleic acid binding"/>
    <property type="evidence" value="ECO:0007669"/>
    <property type="project" value="InterPro"/>
</dbReference>
<dbReference type="EMBL" id="CAJNOQ010006264">
    <property type="protein sequence ID" value="CAF1129190.1"/>
    <property type="molecule type" value="Genomic_DNA"/>
</dbReference>
<dbReference type="PRINTS" id="PR00050">
    <property type="entry name" value="COLDSHOCK"/>
</dbReference>
<dbReference type="EMBL" id="CAJOBC010006264">
    <property type="protein sequence ID" value="CAF3892822.1"/>
    <property type="molecule type" value="Genomic_DNA"/>
</dbReference>
<feature type="domain" description="CSD" evidence="2">
    <location>
        <begin position="42"/>
        <end position="105"/>
    </location>
</feature>
<sequence>MSDNYESSKSKLLSKTTTHTQSYSDQQWINTQYNETPYSSTKHNGLIKWYNRRRGYGFIITDEVGSDLFFHYTGLISDNDISDGDRVQFDIVQTRRGLQAYNVERFVHRSNYQRHPNSDNYRS</sequence>
<dbReference type="Pfam" id="PF00313">
    <property type="entry name" value="CSD"/>
    <property type="match status" value="1"/>
</dbReference>
<protein>
    <recommendedName>
        <fullName evidence="2">CSD domain-containing protein</fullName>
    </recommendedName>
</protein>
<organism evidence="4 7">
    <name type="scientific">Didymodactylos carnosus</name>
    <dbReference type="NCBI Taxonomy" id="1234261"/>
    <lineage>
        <taxon>Eukaryota</taxon>
        <taxon>Metazoa</taxon>
        <taxon>Spiralia</taxon>
        <taxon>Gnathifera</taxon>
        <taxon>Rotifera</taxon>
        <taxon>Eurotatoria</taxon>
        <taxon>Bdelloidea</taxon>
        <taxon>Philodinida</taxon>
        <taxon>Philodinidae</taxon>
        <taxon>Didymodactylos</taxon>
    </lineage>
</organism>
<evidence type="ECO:0000259" key="2">
    <source>
        <dbReference type="PROSITE" id="PS51857"/>
    </source>
</evidence>
<evidence type="ECO:0000313" key="6">
    <source>
        <dbReference type="EMBL" id="CAF3892822.1"/>
    </source>
</evidence>
<dbReference type="OrthoDB" id="422005at2759"/>
<evidence type="ECO:0000313" key="5">
    <source>
        <dbReference type="EMBL" id="CAF3857782.1"/>
    </source>
</evidence>
<gene>
    <name evidence="4" type="ORF">GPM918_LOCUS20098</name>
    <name evidence="3" type="ORF">OVA965_LOCUS19069</name>
    <name evidence="6" type="ORF">SRO942_LOCUS20095</name>
    <name evidence="5" type="ORF">TMI583_LOCUS19082</name>
</gene>
<dbReference type="InterPro" id="IPR050181">
    <property type="entry name" value="Cold_shock_domain"/>
</dbReference>
<dbReference type="AlphaFoldDB" id="A0A814R7A9"/>
<keyword evidence="7" id="KW-1185">Reference proteome</keyword>
<proteinExistence type="predicted"/>
<dbReference type="Gene3D" id="2.40.50.140">
    <property type="entry name" value="Nucleic acid-binding proteins"/>
    <property type="match status" value="1"/>
</dbReference>
<dbReference type="InterPro" id="IPR019844">
    <property type="entry name" value="CSD_CS"/>
</dbReference>